<dbReference type="PANTHER" id="PTHR45979:SF30">
    <property type="entry name" value="NUCLEOTIDYLTRANSFERASE"/>
    <property type="match status" value="1"/>
</dbReference>
<dbReference type="InterPro" id="IPR043519">
    <property type="entry name" value="NT_sf"/>
</dbReference>
<dbReference type="STRING" id="35608.A0A2U1N448"/>
<keyword evidence="2" id="KW-1185">Reference proteome</keyword>
<proteinExistence type="predicted"/>
<dbReference type="Proteomes" id="UP000245207">
    <property type="component" value="Unassembled WGS sequence"/>
</dbReference>
<organism evidence="1 2">
    <name type="scientific">Artemisia annua</name>
    <name type="common">Sweet wormwood</name>
    <dbReference type="NCBI Taxonomy" id="35608"/>
    <lineage>
        <taxon>Eukaryota</taxon>
        <taxon>Viridiplantae</taxon>
        <taxon>Streptophyta</taxon>
        <taxon>Embryophyta</taxon>
        <taxon>Tracheophyta</taxon>
        <taxon>Spermatophyta</taxon>
        <taxon>Magnoliopsida</taxon>
        <taxon>eudicotyledons</taxon>
        <taxon>Gunneridae</taxon>
        <taxon>Pentapetalae</taxon>
        <taxon>asterids</taxon>
        <taxon>campanulids</taxon>
        <taxon>Asterales</taxon>
        <taxon>Asteraceae</taxon>
        <taxon>Asteroideae</taxon>
        <taxon>Anthemideae</taxon>
        <taxon>Artemisiinae</taxon>
        <taxon>Artemisia</taxon>
    </lineage>
</organism>
<dbReference type="EMBL" id="PKPP01003666">
    <property type="protein sequence ID" value="PWA68290.1"/>
    <property type="molecule type" value="Genomic_DNA"/>
</dbReference>
<comment type="caution">
    <text evidence="1">The sequence shown here is derived from an EMBL/GenBank/DDBJ whole genome shotgun (WGS) entry which is preliminary data.</text>
</comment>
<dbReference type="SUPFAM" id="SSF81301">
    <property type="entry name" value="Nucleotidyltransferase"/>
    <property type="match status" value="1"/>
</dbReference>
<dbReference type="PANTHER" id="PTHR45979">
    <property type="entry name" value="PAP/OAS1 SUBSTRATE-BINDING DOMAIN SUPERFAMILY"/>
    <property type="match status" value="1"/>
</dbReference>
<evidence type="ECO:0008006" key="3">
    <source>
        <dbReference type="Google" id="ProtNLM"/>
    </source>
</evidence>
<evidence type="ECO:0000313" key="2">
    <source>
        <dbReference type="Proteomes" id="UP000245207"/>
    </source>
</evidence>
<dbReference type="Gene3D" id="3.30.460.10">
    <property type="entry name" value="Beta Polymerase, domain 2"/>
    <property type="match status" value="1"/>
</dbReference>
<dbReference type="InterPro" id="IPR058921">
    <property type="entry name" value="PAP/OAS1-rel"/>
</dbReference>
<dbReference type="OrthoDB" id="273917at2759"/>
<evidence type="ECO:0000313" key="1">
    <source>
        <dbReference type="EMBL" id="PWA68290.1"/>
    </source>
</evidence>
<name>A0A2U1N448_ARTAN</name>
<dbReference type="AlphaFoldDB" id="A0A2U1N448"/>
<reference evidence="1 2" key="1">
    <citation type="journal article" date="2018" name="Mol. Plant">
        <title>The genome of Artemisia annua provides insight into the evolution of Asteraceae family and artemisinin biosynthesis.</title>
        <authorList>
            <person name="Shen Q."/>
            <person name="Zhang L."/>
            <person name="Liao Z."/>
            <person name="Wang S."/>
            <person name="Yan T."/>
            <person name="Shi P."/>
            <person name="Liu M."/>
            <person name="Fu X."/>
            <person name="Pan Q."/>
            <person name="Wang Y."/>
            <person name="Lv Z."/>
            <person name="Lu X."/>
            <person name="Zhang F."/>
            <person name="Jiang W."/>
            <person name="Ma Y."/>
            <person name="Chen M."/>
            <person name="Hao X."/>
            <person name="Li L."/>
            <person name="Tang Y."/>
            <person name="Lv G."/>
            <person name="Zhou Y."/>
            <person name="Sun X."/>
            <person name="Brodelius P.E."/>
            <person name="Rose J.K.C."/>
            <person name="Tang K."/>
        </authorList>
    </citation>
    <scope>NUCLEOTIDE SEQUENCE [LARGE SCALE GENOMIC DNA]</scope>
    <source>
        <strain evidence="2">cv. Huhao1</strain>
        <tissue evidence="1">Leaf</tissue>
    </source>
</reference>
<accession>A0A2U1N448</accession>
<protein>
    <recommendedName>
        <fullName evidence="3">Polymerase nucleotidyl transferase domain-containing protein</fullName>
    </recommendedName>
</protein>
<gene>
    <name evidence="1" type="ORF">CTI12_AA310200</name>
</gene>
<sequence>MDIIDHHRDHDMEEENDDSDIMLSVMIPTQDEDDERTALIAKIKTVIEDRFGNTIKVFPYGSTPLKTYMPDGDIDFTILGGNSNFNLTHLKDFFTHGCEAVAIRVVNHIMPAYAFGANLVLGKRNLLKKSIMLTKCWAKNEDEEYKRMELIAPIKTVIEDRFGNNIKVLHKFTYFAWESKFVTIEDDEDPNGKRAIYDSTRASSHASMSSTHGDVGRRFRPHGYYTGVSHARAQPQSQLQAEALPFLPFFSSSTTTTTTSSCRLATAHGIKPGEL</sequence>